<evidence type="ECO:0000259" key="10">
    <source>
        <dbReference type="Pfam" id="PF00171"/>
    </source>
</evidence>
<evidence type="ECO:0000256" key="1">
    <source>
        <dbReference type="ARBA" id="ARBA00004786"/>
    </source>
</evidence>
<comment type="catalytic activity">
    <reaction evidence="8">
        <text>L-glutamate 5-semialdehyde + NAD(+) + H2O = L-glutamate + NADH + 2 H(+)</text>
        <dbReference type="Rhea" id="RHEA:30235"/>
        <dbReference type="ChEBI" id="CHEBI:15377"/>
        <dbReference type="ChEBI" id="CHEBI:15378"/>
        <dbReference type="ChEBI" id="CHEBI:29985"/>
        <dbReference type="ChEBI" id="CHEBI:57540"/>
        <dbReference type="ChEBI" id="CHEBI:57945"/>
        <dbReference type="ChEBI" id="CHEBI:58066"/>
        <dbReference type="EC" id="1.2.1.88"/>
    </reaction>
</comment>
<dbReference type="InterPro" id="IPR016160">
    <property type="entry name" value="Ald_DH_CS_CYS"/>
</dbReference>
<dbReference type="Pfam" id="PF00171">
    <property type="entry name" value="Aldedh"/>
    <property type="match status" value="1"/>
</dbReference>
<organism evidence="11 12">
    <name type="scientific">Actinophytocola oryzae</name>
    <dbReference type="NCBI Taxonomy" id="502181"/>
    <lineage>
        <taxon>Bacteria</taxon>
        <taxon>Bacillati</taxon>
        <taxon>Actinomycetota</taxon>
        <taxon>Actinomycetes</taxon>
        <taxon>Pseudonocardiales</taxon>
        <taxon>Pseudonocardiaceae</taxon>
    </lineage>
</organism>
<keyword evidence="6" id="KW-0642">Proline metabolism</keyword>
<evidence type="ECO:0000256" key="7">
    <source>
        <dbReference type="ARBA" id="ARBA00032259"/>
    </source>
</evidence>
<dbReference type="InterPro" id="IPR015590">
    <property type="entry name" value="Aldehyde_DH_dom"/>
</dbReference>
<dbReference type="FunFam" id="3.40.309.10:FF:000005">
    <property type="entry name" value="1-pyrroline-5-carboxylate dehydrogenase 1"/>
    <property type="match status" value="1"/>
</dbReference>
<dbReference type="EC" id="1.2.1.88" evidence="3"/>
<name>A0A4V3FTS4_9PSEU</name>
<feature type="region of interest" description="Disordered" evidence="9">
    <location>
        <begin position="1"/>
        <end position="24"/>
    </location>
</feature>
<dbReference type="OrthoDB" id="6882680at2"/>
<dbReference type="PANTHER" id="PTHR42862:SF1">
    <property type="entry name" value="DELTA-1-PYRROLINE-5-CARBOXYLATE DEHYDROGENASE 2, ISOFORM A-RELATED"/>
    <property type="match status" value="1"/>
</dbReference>
<evidence type="ECO:0000313" key="12">
    <source>
        <dbReference type="Proteomes" id="UP000294927"/>
    </source>
</evidence>
<dbReference type="AlphaFoldDB" id="A0A4V3FTS4"/>
<dbReference type="Gene3D" id="3.40.309.10">
    <property type="entry name" value="Aldehyde Dehydrogenase, Chain A, domain 2"/>
    <property type="match status" value="1"/>
</dbReference>
<dbReference type="InterPro" id="IPR050485">
    <property type="entry name" value="Proline_metab_enzyme"/>
</dbReference>
<evidence type="ECO:0000256" key="6">
    <source>
        <dbReference type="ARBA" id="ARBA00023062"/>
    </source>
</evidence>
<dbReference type="UniPathway" id="UPA00261">
    <property type="reaction ID" value="UER00374"/>
</dbReference>
<comment type="similarity">
    <text evidence="2">Belongs to the aldehyde dehydrogenase family.</text>
</comment>
<evidence type="ECO:0000256" key="4">
    <source>
        <dbReference type="ARBA" id="ARBA00023002"/>
    </source>
</evidence>
<feature type="domain" description="Aldehyde dehydrogenase" evidence="10">
    <location>
        <begin position="56"/>
        <end position="525"/>
    </location>
</feature>
<gene>
    <name evidence="11" type="ORF">CLV71_105623</name>
</gene>
<evidence type="ECO:0000256" key="2">
    <source>
        <dbReference type="ARBA" id="ARBA00009986"/>
    </source>
</evidence>
<dbReference type="GO" id="GO:0010133">
    <property type="term" value="P:L-proline catabolic process to L-glutamate"/>
    <property type="evidence" value="ECO:0007669"/>
    <property type="project" value="UniProtKB-UniPathway"/>
</dbReference>
<reference evidence="11 12" key="1">
    <citation type="submission" date="2019-03" db="EMBL/GenBank/DDBJ databases">
        <title>Genomic Encyclopedia of Archaeal and Bacterial Type Strains, Phase II (KMG-II): from individual species to whole genera.</title>
        <authorList>
            <person name="Goeker M."/>
        </authorList>
    </citation>
    <scope>NUCLEOTIDE SEQUENCE [LARGE SCALE GENOMIC DNA]</scope>
    <source>
        <strain evidence="11 12">DSM 45499</strain>
    </source>
</reference>
<evidence type="ECO:0000256" key="8">
    <source>
        <dbReference type="ARBA" id="ARBA00048142"/>
    </source>
</evidence>
<dbReference type="EMBL" id="SOCP01000005">
    <property type="protein sequence ID" value="TDV52491.1"/>
    <property type="molecule type" value="Genomic_DNA"/>
</dbReference>
<dbReference type="InterPro" id="IPR005931">
    <property type="entry name" value="P5CDH/ALDH4A1"/>
</dbReference>
<dbReference type="FunFam" id="3.40.605.10:FF:000006">
    <property type="entry name" value="1-pyrroline-5-carboxylate dehydrogenase"/>
    <property type="match status" value="1"/>
</dbReference>
<dbReference type="GO" id="GO:0003842">
    <property type="term" value="F:L-glutamate gamma-semialdehyde dehydrogenase activity"/>
    <property type="evidence" value="ECO:0007669"/>
    <property type="project" value="UniProtKB-EC"/>
</dbReference>
<evidence type="ECO:0000256" key="5">
    <source>
        <dbReference type="ARBA" id="ARBA00023027"/>
    </source>
</evidence>
<keyword evidence="12" id="KW-1185">Reference proteome</keyword>
<evidence type="ECO:0000256" key="3">
    <source>
        <dbReference type="ARBA" id="ARBA00012884"/>
    </source>
</evidence>
<dbReference type="GO" id="GO:0004657">
    <property type="term" value="F:proline dehydrogenase activity"/>
    <property type="evidence" value="ECO:0007669"/>
    <property type="project" value="UniProtKB-ARBA"/>
</dbReference>
<evidence type="ECO:0000313" key="11">
    <source>
        <dbReference type="EMBL" id="TDV52491.1"/>
    </source>
</evidence>
<dbReference type="RefSeq" id="WP_133903843.1">
    <property type="nucleotide sequence ID" value="NZ_SOCP01000005.1"/>
</dbReference>
<dbReference type="GO" id="GO:0009898">
    <property type="term" value="C:cytoplasmic side of plasma membrane"/>
    <property type="evidence" value="ECO:0007669"/>
    <property type="project" value="TreeGrafter"/>
</dbReference>
<dbReference type="Gene3D" id="3.40.605.10">
    <property type="entry name" value="Aldehyde Dehydrogenase, Chain A, domain 1"/>
    <property type="match status" value="1"/>
</dbReference>
<dbReference type="InterPro" id="IPR016161">
    <property type="entry name" value="Ald_DH/histidinol_DH"/>
</dbReference>
<dbReference type="PROSITE" id="PS00070">
    <property type="entry name" value="ALDEHYDE_DEHYDR_CYS"/>
    <property type="match status" value="1"/>
</dbReference>
<comment type="pathway">
    <text evidence="1">Amino-acid degradation; L-proline degradation into L-glutamate; L-glutamate from L-proline: step 2/2.</text>
</comment>
<feature type="compositionally biased region" description="Low complexity" evidence="9">
    <location>
        <begin position="1"/>
        <end position="10"/>
    </location>
</feature>
<keyword evidence="5" id="KW-0520">NAD</keyword>
<proteinExistence type="inferred from homology"/>
<dbReference type="PANTHER" id="PTHR42862">
    <property type="entry name" value="DELTA-1-PYRROLINE-5-CARBOXYLATE DEHYDROGENASE 1, ISOFORM A-RELATED"/>
    <property type="match status" value="1"/>
</dbReference>
<comment type="caution">
    <text evidence="11">The sequence shown here is derived from an EMBL/GenBank/DDBJ whole genome shotgun (WGS) entry which is preliminary data.</text>
</comment>
<keyword evidence="4" id="KW-0560">Oxidoreductase</keyword>
<dbReference type="InterPro" id="IPR016163">
    <property type="entry name" value="Ald_DH_C"/>
</dbReference>
<dbReference type="Proteomes" id="UP000294927">
    <property type="component" value="Unassembled WGS sequence"/>
</dbReference>
<sequence>MDAVSSVPVPVNEPVRTYRPGSAETESLRRRIAELEDERHELTMTVGGERRMAGGDPIDVVQPHDHRHVLGVTAHATAKDVADAVASAKQAAPAWRELPFDERAAVLLRAADLLSGPWRDTLNAATVLGQSKSVQQAEIDSACELIDFWRYNVEFARRILAEQPGSSPGIWNRFDHRPLDGFVTAITPFNFTAIAGNLPTAPALMGNTVVWKPSPTQQLAAHFTMRLLEAAGLPPGVINMVTGDGAAVSEVAMADPDFAGLHFTGSTKTFKHLWRLMADNLDTYRSYPRIVGETGGKDFVIAHRSADPASLVTGLVRGAFEYQGQKCSAASRAYISRSLWESGVREQLVDVTKSLSFGDVTDFGHFGGAVIDARAFAKHKGVLLTASATSTLEVLTGGTADDSVGYFVQPTVLLGSDPTNEVFTTEWFGPILAVHVFDDGDYGKVLELADTSTPYALTGAVFATDRAAIEEAHRTLRFAAGNFYVNDKPTGAVVGQQPFGGSRGSGTNDKAGSIYNLQRWVSPRSVKETFVPPTEHGYPHMG</sequence>
<dbReference type="CDD" id="cd07123">
    <property type="entry name" value="ALDH_F4-17_P5CDH"/>
    <property type="match status" value="1"/>
</dbReference>
<dbReference type="NCBIfam" id="TIGR01236">
    <property type="entry name" value="D1pyr5carbox1"/>
    <property type="match status" value="1"/>
</dbReference>
<protein>
    <recommendedName>
        <fullName evidence="7">L-glutamate gamma-semialdehyde dehydrogenase</fullName>
        <ecNumber evidence="3">1.2.1.88</ecNumber>
    </recommendedName>
    <alternativeName>
        <fullName evidence="7">L-glutamate gamma-semialdehyde dehydrogenase</fullName>
    </alternativeName>
</protein>
<evidence type="ECO:0000256" key="9">
    <source>
        <dbReference type="SAM" id="MobiDB-lite"/>
    </source>
</evidence>
<accession>A0A4V3FTS4</accession>
<dbReference type="SUPFAM" id="SSF53720">
    <property type="entry name" value="ALDH-like"/>
    <property type="match status" value="1"/>
</dbReference>
<dbReference type="InterPro" id="IPR016162">
    <property type="entry name" value="Ald_DH_N"/>
</dbReference>